<dbReference type="Proteomes" id="UP000094707">
    <property type="component" value="Chromosome I"/>
</dbReference>
<evidence type="ECO:0000313" key="1">
    <source>
        <dbReference type="EMBL" id="SCG85336.1"/>
    </source>
</evidence>
<dbReference type="KEGG" id="mcub:MCBB_0765"/>
<reference evidence="1 2" key="1">
    <citation type="submission" date="2016-08" db="EMBL/GenBank/DDBJ databases">
        <authorList>
            <person name="Seilhamer J.J."/>
        </authorList>
    </citation>
    <scope>NUCLEOTIDE SEQUENCE [LARGE SCALE GENOMIC DNA]</scope>
    <source>
        <strain evidence="1">Buetzberg</strain>
    </source>
</reference>
<keyword evidence="2" id="KW-1185">Reference proteome</keyword>
<evidence type="ECO:0000313" key="2">
    <source>
        <dbReference type="Proteomes" id="UP000094707"/>
    </source>
</evidence>
<accession>A0A1D3L195</accession>
<dbReference type="PROSITE" id="PS51257">
    <property type="entry name" value="PROKAR_LIPOPROTEIN"/>
    <property type="match status" value="1"/>
</dbReference>
<dbReference type="AlphaFoldDB" id="A0A1D3L195"/>
<sequence length="182" mass="19229">MLNKNFILLTILIFLLVSCASPAFAVQSTSSTQPVQVTINDAVAISATWNSGANNSAINLGSVLPDGSQNTYTGGTSGEQLFTYSSVMIDVYTKASGPLTGGSNSIALTNFRYMGGSVTTARAFTTNYYKIYDNWQKAPQGGSRVAPITLYLNVPLGTNPGSYQTTIYFSAVKHNAGTPTTP</sequence>
<dbReference type="STRING" id="118062.MCBB_0765"/>
<gene>
    <name evidence="1" type="ORF">MCBB_0765</name>
</gene>
<dbReference type="EMBL" id="LT607756">
    <property type="protein sequence ID" value="SCG85336.1"/>
    <property type="molecule type" value="Genomic_DNA"/>
</dbReference>
<proteinExistence type="predicted"/>
<protein>
    <submittedName>
        <fullName evidence="1">Uncharacterized protein</fullName>
    </submittedName>
</protein>
<organism evidence="1 2">
    <name type="scientific">Methanobacterium congolense</name>
    <dbReference type="NCBI Taxonomy" id="118062"/>
    <lineage>
        <taxon>Archaea</taxon>
        <taxon>Methanobacteriati</taxon>
        <taxon>Methanobacteriota</taxon>
        <taxon>Methanomada group</taxon>
        <taxon>Methanobacteria</taxon>
        <taxon>Methanobacteriales</taxon>
        <taxon>Methanobacteriaceae</taxon>
        <taxon>Methanobacterium</taxon>
    </lineage>
</organism>
<name>A0A1D3L195_9EURY</name>